<dbReference type="STRING" id="65357.A0A024G6F2"/>
<name>A0A024G6F2_9STRA</name>
<evidence type="ECO:0000256" key="2">
    <source>
        <dbReference type="ARBA" id="ARBA00023002"/>
    </source>
</evidence>
<dbReference type="CDD" id="cd00609">
    <property type="entry name" value="AAT_like"/>
    <property type="match status" value="1"/>
</dbReference>
<dbReference type="Gene3D" id="3.40.640.10">
    <property type="entry name" value="Type I PLP-dependent aspartate aminotransferase-like (Major domain)"/>
    <property type="match status" value="1"/>
</dbReference>
<dbReference type="PANTHER" id="PTHR42858:SF1">
    <property type="entry name" value="LD15494P"/>
    <property type="match status" value="1"/>
</dbReference>
<dbReference type="Gene3D" id="3.90.1150.10">
    <property type="entry name" value="Aspartate Aminotransferase, domain 1"/>
    <property type="match status" value="1"/>
</dbReference>
<dbReference type="InterPro" id="IPR015422">
    <property type="entry name" value="PyrdxlP-dep_Trfase_small"/>
</dbReference>
<evidence type="ECO:0000259" key="3">
    <source>
        <dbReference type="Pfam" id="PF00155"/>
    </source>
</evidence>
<sequence>MGDYGQYVVPKADEMINFKVGQPAESLLPLDKIRESAALKFAETDPMFLQYGHIYGYPKFRQTLATFLSKGYNANVDPEKLFITNGVTGGLALICSLFCKAGDLVFMEEPTYFLALSIMKDFKLNIRQIPMEEDGINIVELEKWLERGVIPKMLYTIPTCHNPTGRTLSAAKREKLVQLSVQYRFLIVADEVYQLLSFPHVIPPPPMFTFDQHDTVLALGSFSKILAPALRLGWIQASRSLLSKIALSGQLDSSGGINPVISGIVHAAIASGKQSEHLQFAVSTLWTRADALLTQLRQSLPPNVTFEVPNGGYFILVRLPDSFDSADLLPIAQAHKVMFLPGGSFSASMKNYLRLSFSWYDANDLKLGAIRLASAIEKFMSSHRTQPQKSIQHKVNVAVHGANGRLGSLIVEQLKANNQFAGSIDLRRASSVSLHDIDVIIDVTLPQGTKSLVEFLLQNAAQKFPSLVIGTTGTLATDLIQSYGQYAPVLLRSNFSIGVPLICDLVQKIAFQLPNEWNIHIEEMHHTKKIDAPSGTAKSIAKSIHATGAPCTLHPLTTSSMRLGDEIGQHTVFFAGPGERIELKHQAVSRNVFAIGAVRIALESVTLAPGVYSD</sequence>
<protein>
    <recommendedName>
        <fullName evidence="8">Dihydrodipicolinate reductase C-terminal domain-containing protein</fullName>
    </recommendedName>
</protein>
<keyword evidence="2" id="KW-0560">Oxidoreductase</keyword>
<dbReference type="Gene3D" id="3.40.50.720">
    <property type="entry name" value="NAD(P)-binding Rossmann-like Domain"/>
    <property type="match status" value="1"/>
</dbReference>
<reference evidence="6 7" key="1">
    <citation type="submission" date="2012-05" db="EMBL/GenBank/DDBJ databases">
        <title>Recombination and specialization in a pathogen metapopulation.</title>
        <authorList>
            <person name="Gardiner A."/>
            <person name="Kemen E."/>
            <person name="Schultz-Larsen T."/>
            <person name="MacLean D."/>
            <person name="Van Oosterhout C."/>
            <person name="Jones J.D.G."/>
        </authorList>
    </citation>
    <scope>NUCLEOTIDE SEQUENCE [LARGE SCALE GENOMIC DNA]</scope>
    <source>
        <strain evidence="6 7">Ac Nc2</strain>
    </source>
</reference>
<dbReference type="InterPro" id="IPR036291">
    <property type="entry name" value="NAD(P)-bd_dom_sf"/>
</dbReference>
<dbReference type="Pfam" id="PF00155">
    <property type="entry name" value="Aminotran_1_2"/>
    <property type="match status" value="1"/>
</dbReference>
<dbReference type="InterPro" id="IPR015421">
    <property type="entry name" value="PyrdxlP-dep_Trfase_major"/>
</dbReference>
<feature type="domain" description="Aminotransferase class I/classII large" evidence="3">
    <location>
        <begin position="14"/>
        <end position="363"/>
    </location>
</feature>
<evidence type="ECO:0000259" key="4">
    <source>
        <dbReference type="Pfam" id="PF01113"/>
    </source>
</evidence>
<dbReference type="EMBL" id="CAIX01000033">
    <property type="protein sequence ID" value="CCI42415.1"/>
    <property type="molecule type" value="Genomic_DNA"/>
</dbReference>
<dbReference type="InterPro" id="IPR022663">
    <property type="entry name" value="DapB_C"/>
</dbReference>
<dbReference type="Gene3D" id="3.30.360.10">
    <property type="entry name" value="Dihydrodipicolinate Reductase, domain 2"/>
    <property type="match status" value="1"/>
</dbReference>
<keyword evidence="7" id="KW-1185">Reference proteome</keyword>
<evidence type="ECO:0000259" key="5">
    <source>
        <dbReference type="Pfam" id="PF05173"/>
    </source>
</evidence>
<organism evidence="6 7">
    <name type="scientific">Albugo candida</name>
    <dbReference type="NCBI Taxonomy" id="65357"/>
    <lineage>
        <taxon>Eukaryota</taxon>
        <taxon>Sar</taxon>
        <taxon>Stramenopiles</taxon>
        <taxon>Oomycota</taxon>
        <taxon>Peronosporomycetes</taxon>
        <taxon>Albuginales</taxon>
        <taxon>Albuginaceae</taxon>
        <taxon>Albugo</taxon>
    </lineage>
</organism>
<proteinExistence type="predicted"/>
<dbReference type="InterPro" id="IPR004839">
    <property type="entry name" value="Aminotransferase_I/II_large"/>
</dbReference>
<evidence type="ECO:0008006" key="8">
    <source>
        <dbReference type="Google" id="ProtNLM"/>
    </source>
</evidence>
<feature type="domain" description="Dihydrodipicolinate reductase C-terminal" evidence="5">
    <location>
        <begin position="498"/>
        <end position="612"/>
    </location>
</feature>
<dbReference type="SUPFAM" id="SSF55347">
    <property type="entry name" value="Glyceraldehyde-3-phosphate dehydrogenase-like, C-terminal domain"/>
    <property type="match status" value="1"/>
</dbReference>
<dbReference type="InParanoid" id="A0A024G6F2"/>
<comment type="caution">
    <text evidence="6">The sequence shown here is derived from an EMBL/GenBank/DDBJ whole genome shotgun (WGS) entry which is preliminary data.</text>
</comment>
<dbReference type="GO" id="GO:0009089">
    <property type="term" value="P:lysine biosynthetic process via diaminopimelate"/>
    <property type="evidence" value="ECO:0007669"/>
    <property type="project" value="InterPro"/>
</dbReference>
<dbReference type="PANTHER" id="PTHR42858">
    <property type="entry name" value="AMINOTRANSFERASE"/>
    <property type="match status" value="1"/>
</dbReference>
<dbReference type="Pfam" id="PF01113">
    <property type="entry name" value="DapB_N"/>
    <property type="match status" value="1"/>
</dbReference>
<dbReference type="GO" id="GO:0047536">
    <property type="term" value="F:2-aminoadipate transaminase activity"/>
    <property type="evidence" value="ECO:0007669"/>
    <property type="project" value="TreeGrafter"/>
</dbReference>
<dbReference type="Proteomes" id="UP000053237">
    <property type="component" value="Unassembled WGS sequence"/>
</dbReference>
<dbReference type="OrthoDB" id="691673at2759"/>
<dbReference type="InterPro" id="IPR015424">
    <property type="entry name" value="PyrdxlP-dep_Trfase"/>
</dbReference>
<feature type="domain" description="Dihydrodipicolinate reductase N-terminal" evidence="4">
    <location>
        <begin position="395"/>
        <end position="495"/>
    </location>
</feature>
<evidence type="ECO:0000313" key="7">
    <source>
        <dbReference type="Proteomes" id="UP000053237"/>
    </source>
</evidence>
<accession>A0A024G6F2</accession>
<dbReference type="GO" id="GO:0008839">
    <property type="term" value="F:4-hydroxy-tetrahydrodipicolinate reductase"/>
    <property type="evidence" value="ECO:0007669"/>
    <property type="project" value="InterPro"/>
</dbReference>
<keyword evidence="1" id="KW-0521">NADP</keyword>
<evidence type="ECO:0000313" key="6">
    <source>
        <dbReference type="EMBL" id="CCI42415.1"/>
    </source>
</evidence>
<dbReference type="AlphaFoldDB" id="A0A024G6F2"/>
<evidence type="ECO:0000256" key="1">
    <source>
        <dbReference type="ARBA" id="ARBA00022857"/>
    </source>
</evidence>
<dbReference type="GO" id="GO:0030170">
    <property type="term" value="F:pyridoxal phosphate binding"/>
    <property type="evidence" value="ECO:0007669"/>
    <property type="project" value="InterPro"/>
</dbReference>
<dbReference type="InterPro" id="IPR000846">
    <property type="entry name" value="DapB_N"/>
</dbReference>
<dbReference type="Pfam" id="PF05173">
    <property type="entry name" value="DapB_C"/>
    <property type="match status" value="1"/>
</dbReference>
<dbReference type="SUPFAM" id="SSF53383">
    <property type="entry name" value="PLP-dependent transferases"/>
    <property type="match status" value="1"/>
</dbReference>
<gene>
    <name evidence="6" type="ORF">BN9_031990</name>
</gene>
<dbReference type="SUPFAM" id="SSF51735">
    <property type="entry name" value="NAD(P)-binding Rossmann-fold domains"/>
    <property type="match status" value="1"/>
</dbReference>